<dbReference type="KEGG" id="lbc:LACBIDRAFT_312863"/>
<proteinExistence type="predicted"/>
<protein>
    <submittedName>
        <fullName evidence="1">Predicted protein</fullName>
    </submittedName>
</protein>
<dbReference type="GeneID" id="6084114"/>
<dbReference type="RefSeq" id="XP_001888439.1">
    <property type="nucleotide sequence ID" value="XM_001888404.1"/>
</dbReference>
<dbReference type="AlphaFoldDB" id="B0DWZ4"/>
<evidence type="ECO:0000313" key="1">
    <source>
        <dbReference type="EMBL" id="EDR00845.1"/>
    </source>
</evidence>
<keyword evidence="2" id="KW-1185">Reference proteome</keyword>
<dbReference type="HOGENOM" id="CLU_1563129_0_0_1"/>
<dbReference type="InParanoid" id="B0DWZ4"/>
<evidence type="ECO:0000313" key="2">
    <source>
        <dbReference type="Proteomes" id="UP000001194"/>
    </source>
</evidence>
<dbReference type="Proteomes" id="UP000001194">
    <property type="component" value="Unassembled WGS sequence"/>
</dbReference>
<reference evidence="1 2" key="1">
    <citation type="journal article" date="2008" name="Nature">
        <title>The genome of Laccaria bicolor provides insights into mycorrhizal symbiosis.</title>
        <authorList>
            <person name="Martin F."/>
            <person name="Aerts A."/>
            <person name="Ahren D."/>
            <person name="Brun A."/>
            <person name="Danchin E.G.J."/>
            <person name="Duchaussoy F."/>
            <person name="Gibon J."/>
            <person name="Kohler A."/>
            <person name="Lindquist E."/>
            <person name="Pereda V."/>
            <person name="Salamov A."/>
            <person name="Shapiro H.J."/>
            <person name="Wuyts J."/>
            <person name="Blaudez D."/>
            <person name="Buee M."/>
            <person name="Brokstein P."/>
            <person name="Canbaeck B."/>
            <person name="Cohen D."/>
            <person name="Courty P.E."/>
            <person name="Coutinho P.M."/>
            <person name="Delaruelle C."/>
            <person name="Detter J.C."/>
            <person name="Deveau A."/>
            <person name="DiFazio S."/>
            <person name="Duplessis S."/>
            <person name="Fraissinet-Tachet L."/>
            <person name="Lucic E."/>
            <person name="Frey-Klett P."/>
            <person name="Fourrey C."/>
            <person name="Feussner I."/>
            <person name="Gay G."/>
            <person name="Grimwood J."/>
            <person name="Hoegger P.J."/>
            <person name="Jain P."/>
            <person name="Kilaru S."/>
            <person name="Labbe J."/>
            <person name="Lin Y.C."/>
            <person name="Legue V."/>
            <person name="Le Tacon F."/>
            <person name="Marmeisse R."/>
            <person name="Melayah D."/>
            <person name="Montanini B."/>
            <person name="Muratet M."/>
            <person name="Nehls U."/>
            <person name="Niculita-Hirzel H."/>
            <person name="Oudot-Le Secq M.P."/>
            <person name="Peter M."/>
            <person name="Quesneville H."/>
            <person name="Rajashekar B."/>
            <person name="Reich M."/>
            <person name="Rouhier N."/>
            <person name="Schmutz J."/>
            <person name="Yin T."/>
            <person name="Chalot M."/>
            <person name="Henrissat B."/>
            <person name="Kuees U."/>
            <person name="Lucas S."/>
            <person name="Van de Peer Y."/>
            <person name="Podila G.K."/>
            <person name="Polle A."/>
            <person name="Pukkila P.J."/>
            <person name="Richardson P.M."/>
            <person name="Rouze P."/>
            <person name="Sanders I.R."/>
            <person name="Stajich J.E."/>
            <person name="Tunlid A."/>
            <person name="Tuskan G."/>
            <person name="Grigoriev I.V."/>
        </authorList>
    </citation>
    <scope>NUCLEOTIDE SEQUENCE [LARGE SCALE GENOMIC DNA]</scope>
    <source>
        <strain evidence="2">S238N-H82 / ATCC MYA-4686</strain>
    </source>
</reference>
<gene>
    <name evidence="1" type="ORF">LACBIDRAFT_312863</name>
</gene>
<accession>B0DWZ4</accession>
<name>B0DWZ4_LACBS</name>
<sequence>MRWCVNSVDEMKMRGSICKRRRHVTLNADGGEMRMDTKKGDNSSLKPQVFYKRADKKFLKLTSNDSRDSLGHRAWVGSFHDREEGVKRKDHDEDKDSVKRQAPSCGFLCVARTTVVRVRRGRLCELMRRDLDVKWVWDRKTSGLKELNGSSAQASTYAYKRIYALERGGGE</sequence>
<dbReference type="EMBL" id="DS547145">
    <property type="protein sequence ID" value="EDR00845.1"/>
    <property type="molecule type" value="Genomic_DNA"/>
</dbReference>
<organism evidence="2">
    <name type="scientific">Laccaria bicolor (strain S238N-H82 / ATCC MYA-4686)</name>
    <name type="common">Bicoloured deceiver</name>
    <name type="synonym">Laccaria laccata var. bicolor</name>
    <dbReference type="NCBI Taxonomy" id="486041"/>
    <lineage>
        <taxon>Eukaryota</taxon>
        <taxon>Fungi</taxon>
        <taxon>Dikarya</taxon>
        <taxon>Basidiomycota</taxon>
        <taxon>Agaricomycotina</taxon>
        <taxon>Agaricomycetes</taxon>
        <taxon>Agaricomycetidae</taxon>
        <taxon>Agaricales</taxon>
        <taxon>Agaricineae</taxon>
        <taxon>Hydnangiaceae</taxon>
        <taxon>Laccaria</taxon>
    </lineage>
</organism>